<gene>
    <name evidence="3" type="primary">pyrC'</name>
    <name evidence="3" type="ORF">MoryE10_00320</name>
</gene>
<dbReference type="KEGG" id="moz:MoryE10_00320"/>
<evidence type="ECO:0000259" key="2">
    <source>
        <dbReference type="Pfam" id="PF12890"/>
    </source>
</evidence>
<proteinExistence type="predicted"/>
<dbReference type="PANTHER" id="PTHR43668:SF2">
    <property type="entry name" value="ALLANTOINASE"/>
    <property type="match status" value="1"/>
</dbReference>
<dbReference type="GO" id="GO:0006145">
    <property type="term" value="P:purine nucleobase catabolic process"/>
    <property type="evidence" value="ECO:0007669"/>
    <property type="project" value="TreeGrafter"/>
</dbReference>
<dbReference type="RefSeq" id="WP_221047843.1">
    <property type="nucleotide sequence ID" value="NZ_AP019782.1"/>
</dbReference>
<keyword evidence="4" id="KW-1185">Reference proteome</keyword>
<name>A0A8D4VKV7_9GAMM</name>
<dbReference type="InterPro" id="IPR024403">
    <property type="entry name" value="DHOase_cat"/>
</dbReference>
<dbReference type="GO" id="GO:0046872">
    <property type="term" value="F:metal ion binding"/>
    <property type="evidence" value="ECO:0007669"/>
    <property type="project" value="InterPro"/>
</dbReference>
<dbReference type="GO" id="GO:0005737">
    <property type="term" value="C:cytoplasm"/>
    <property type="evidence" value="ECO:0007669"/>
    <property type="project" value="TreeGrafter"/>
</dbReference>
<evidence type="ECO:0000313" key="3">
    <source>
        <dbReference type="EMBL" id="BBL69426.1"/>
    </source>
</evidence>
<protein>
    <submittedName>
        <fullName evidence="3">Dihydroorotase-like protein</fullName>
    </submittedName>
</protein>
<dbReference type="NCBIfam" id="NF005791">
    <property type="entry name" value="PRK07627.1"/>
    <property type="match status" value="1"/>
</dbReference>
<sequence>MSGRILIRGGRLIDPANGVDAVADLYLADGRVAAVGQAPDGFQADETVDAGGLVVCPGFIDLCARLREPGHTHKATIASETAAAAKAGVTTLCCPPDTGPVIDTPAVGTLIQEKAEQAGKARVLPIGALTRELNGKDLSAMAALKAAGCVAVGNAYQPLANSQVWRHALEYAATHDLLVMIRPEDPWLKEQGCVHEGRLATRLGLPGIPESAETVAVAQALALIEQTGARAHFGQLSCGRAAAMIAEAQSRGVAVSCDVAIHQLHLTEDDVDGFDARCHVSPPLRTAADRDALRLAVASGAIAALCSDHQPHEPDAKLDTFLSTEPGMAALETLLPLTLRLVELGLLSLPAALERLSAGPARILGLPRAGLAVGDAADVCVFDANQVWKAEGAHWASRGRNTPFWGQEMRGAARLTLLAGETVYRADNR</sequence>
<dbReference type="InterPro" id="IPR050138">
    <property type="entry name" value="DHOase/Allantoinase_Hydrolase"/>
</dbReference>
<dbReference type="Proteomes" id="UP000824988">
    <property type="component" value="Chromosome"/>
</dbReference>
<dbReference type="Pfam" id="PF12890">
    <property type="entry name" value="DHOase"/>
    <property type="match status" value="1"/>
</dbReference>
<reference evidence="3" key="1">
    <citation type="submission" date="2019-06" db="EMBL/GenBank/DDBJ databases">
        <title>Complete genome sequence of Methylogaea oryzae strain JCM16910.</title>
        <authorList>
            <person name="Asakawa S."/>
        </authorList>
    </citation>
    <scope>NUCLEOTIDE SEQUENCE</scope>
    <source>
        <strain evidence="3">E10</strain>
    </source>
</reference>
<evidence type="ECO:0000313" key="4">
    <source>
        <dbReference type="Proteomes" id="UP000824988"/>
    </source>
</evidence>
<feature type="domain" description="Dihydroorotase catalytic" evidence="2">
    <location>
        <begin position="53"/>
        <end position="234"/>
    </location>
</feature>
<dbReference type="EMBL" id="AP019782">
    <property type="protein sequence ID" value="BBL69426.1"/>
    <property type="molecule type" value="Genomic_DNA"/>
</dbReference>
<accession>A0A8D4VKV7</accession>
<dbReference type="GO" id="GO:0006221">
    <property type="term" value="P:pyrimidine nucleotide biosynthetic process"/>
    <property type="evidence" value="ECO:0007669"/>
    <property type="project" value="UniProtKB-KW"/>
</dbReference>
<organism evidence="3 4">
    <name type="scientific">Methylogaea oryzae</name>
    <dbReference type="NCBI Taxonomy" id="1295382"/>
    <lineage>
        <taxon>Bacteria</taxon>
        <taxon>Pseudomonadati</taxon>
        <taxon>Pseudomonadota</taxon>
        <taxon>Gammaproteobacteria</taxon>
        <taxon>Methylococcales</taxon>
        <taxon>Methylococcaceae</taxon>
        <taxon>Methylogaea</taxon>
    </lineage>
</organism>
<dbReference type="PANTHER" id="PTHR43668">
    <property type="entry name" value="ALLANTOINASE"/>
    <property type="match status" value="1"/>
</dbReference>
<dbReference type="AlphaFoldDB" id="A0A8D4VKV7"/>
<dbReference type="InterPro" id="IPR004722">
    <property type="entry name" value="DHOase"/>
</dbReference>
<keyword evidence="1" id="KW-0665">Pyrimidine biosynthesis</keyword>
<dbReference type="NCBIfam" id="TIGR00857">
    <property type="entry name" value="pyrC_multi"/>
    <property type="match status" value="1"/>
</dbReference>
<evidence type="ECO:0000256" key="1">
    <source>
        <dbReference type="ARBA" id="ARBA00022975"/>
    </source>
</evidence>
<dbReference type="CDD" id="cd01317">
    <property type="entry name" value="DHOase_IIa"/>
    <property type="match status" value="1"/>
</dbReference>
<dbReference type="GO" id="GO:0004038">
    <property type="term" value="F:allantoinase activity"/>
    <property type="evidence" value="ECO:0007669"/>
    <property type="project" value="TreeGrafter"/>
</dbReference>
<dbReference type="GO" id="GO:0004151">
    <property type="term" value="F:dihydroorotase activity"/>
    <property type="evidence" value="ECO:0007669"/>
    <property type="project" value="InterPro"/>
</dbReference>